<evidence type="ECO:0000256" key="2">
    <source>
        <dbReference type="ARBA" id="ARBA00023125"/>
    </source>
</evidence>
<sequence>MSVPQPSTEDLPGYRRLALTLAEEIREGRYDAETPLPTDTEVMEKYGLGRQTVRRAFQELVADGLVYRVRGRGTFPTLQAPSGRTVRSTGSIEYLEEWAGTEMELTSSLELRRDIDSARRLELDGPVVARLTIRRWVDDEPFAVTEVFLPPDVGSRLVSEDKLPTGRAAGTIVAIVGAMAGPVSSAEETVTAILIDEELAENLHTAVGRPALRVERIYRNSDGRPVEFAATVHAAERYEHRLTIHRSGQHTA</sequence>
<reference evidence="6" key="1">
    <citation type="submission" date="2018-02" db="EMBL/GenBank/DDBJ databases">
        <title>Draft genome sequencing of Rhodococcus opacus KU647198.</title>
        <authorList>
            <person name="Zheng B.-X."/>
        </authorList>
    </citation>
    <scope>NUCLEOTIDE SEQUENCE [LARGE SCALE GENOMIC DNA]</scope>
    <source>
        <strain evidence="6">04-OD7</strain>
    </source>
</reference>
<proteinExistence type="predicted"/>
<dbReference type="Pfam" id="PF00392">
    <property type="entry name" value="GntR"/>
    <property type="match status" value="1"/>
</dbReference>
<evidence type="ECO:0000256" key="1">
    <source>
        <dbReference type="ARBA" id="ARBA00023015"/>
    </source>
</evidence>
<dbReference type="SUPFAM" id="SSF46785">
    <property type="entry name" value="Winged helix' DNA-binding domain"/>
    <property type="match status" value="1"/>
</dbReference>
<dbReference type="EMBL" id="PUIO01000098">
    <property type="protein sequence ID" value="PQP13749.1"/>
    <property type="molecule type" value="Genomic_DNA"/>
</dbReference>
<dbReference type="RefSeq" id="WP_105423767.1">
    <property type="nucleotide sequence ID" value="NZ_PUIO01000098.1"/>
</dbReference>
<accession>A0A2S8IGG4</accession>
<evidence type="ECO:0000313" key="5">
    <source>
        <dbReference type="EMBL" id="PQP13749.1"/>
    </source>
</evidence>
<dbReference type="Proteomes" id="UP000239290">
    <property type="component" value="Unassembled WGS sequence"/>
</dbReference>
<dbReference type="SUPFAM" id="SSF64288">
    <property type="entry name" value="Chorismate lyase-like"/>
    <property type="match status" value="1"/>
</dbReference>
<protein>
    <submittedName>
        <fullName evidence="5">GntR family transcriptional regulator</fullName>
    </submittedName>
</protein>
<dbReference type="PANTHER" id="PTHR44846">
    <property type="entry name" value="MANNOSYL-D-GLYCERATE TRANSPORT/METABOLISM SYSTEM REPRESSOR MNGR-RELATED"/>
    <property type="match status" value="1"/>
</dbReference>
<feature type="domain" description="HTH gntR-type" evidence="4">
    <location>
        <begin position="11"/>
        <end position="79"/>
    </location>
</feature>
<comment type="caution">
    <text evidence="5">The sequence shown here is derived from an EMBL/GenBank/DDBJ whole genome shotgun (WGS) entry which is preliminary data.</text>
</comment>
<dbReference type="CDD" id="cd07377">
    <property type="entry name" value="WHTH_GntR"/>
    <property type="match status" value="1"/>
</dbReference>
<dbReference type="Gene3D" id="1.10.10.10">
    <property type="entry name" value="Winged helix-like DNA-binding domain superfamily/Winged helix DNA-binding domain"/>
    <property type="match status" value="1"/>
</dbReference>
<dbReference type="Pfam" id="PF07702">
    <property type="entry name" value="UTRA"/>
    <property type="match status" value="1"/>
</dbReference>
<dbReference type="PRINTS" id="PR00035">
    <property type="entry name" value="HTHGNTR"/>
</dbReference>
<evidence type="ECO:0000313" key="6">
    <source>
        <dbReference type="Proteomes" id="UP000239290"/>
    </source>
</evidence>
<dbReference type="GO" id="GO:0045892">
    <property type="term" value="P:negative regulation of DNA-templated transcription"/>
    <property type="evidence" value="ECO:0007669"/>
    <property type="project" value="TreeGrafter"/>
</dbReference>
<dbReference type="InterPro" id="IPR036388">
    <property type="entry name" value="WH-like_DNA-bd_sf"/>
</dbReference>
<dbReference type="Gene3D" id="3.40.1410.10">
    <property type="entry name" value="Chorismate lyase-like"/>
    <property type="match status" value="1"/>
</dbReference>
<keyword evidence="2" id="KW-0238">DNA-binding</keyword>
<evidence type="ECO:0000259" key="4">
    <source>
        <dbReference type="PROSITE" id="PS50949"/>
    </source>
</evidence>
<dbReference type="InterPro" id="IPR011663">
    <property type="entry name" value="UTRA"/>
</dbReference>
<keyword evidence="1" id="KW-0805">Transcription regulation</keyword>
<dbReference type="GO" id="GO:0003700">
    <property type="term" value="F:DNA-binding transcription factor activity"/>
    <property type="evidence" value="ECO:0007669"/>
    <property type="project" value="InterPro"/>
</dbReference>
<dbReference type="SMART" id="SM00866">
    <property type="entry name" value="UTRA"/>
    <property type="match status" value="1"/>
</dbReference>
<name>A0A2S8IGG4_RHOOP</name>
<dbReference type="PANTHER" id="PTHR44846:SF1">
    <property type="entry name" value="MANNOSYL-D-GLYCERATE TRANSPORT_METABOLISM SYSTEM REPRESSOR MNGR-RELATED"/>
    <property type="match status" value="1"/>
</dbReference>
<dbReference type="InterPro" id="IPR000524">
    <property type="entry name" value="Tscrpt_reg_HTH_GntR"/>
</dbReference>
<dbReference type="PROSITE" id="PS50949">
    <property type="entry name" value="HTH_GNTR"/>
    <property type="match status" value="1"/>
</dbReference>
<organism evidence="5 6">
    <name type="scientific">Rhodococcus opacus</name>
    <name type="common">Nocardia opaca</name>
    <dbReference type="NCBI Taxonomy" id="37919"/>
    <lineage>
        <taxon>Bacteria</taxon>
        <taxon>Bacillati</taxon>
        <taxon>Actinomycetota</taxon>
        <taxon>Actinomycetes</taxon>
        <taxon>Mycobacteriales</taxon>
        <taxon>Nocardiaceae</taxon>
        <taxon>Rhodococcus</taxon>
    </lineage>
</organism>
<dbReference type="GO" id="GO:0003677">
    <property type="term" value="F:DNA binding"/>
    <property type="evidence" value="ECO:0007669"/>
    <property type="project" value="UniProtKB-KW"/>
</dbReference>
<dbReference type="InterPro" id="IPR050679">
    <property type="entry name" value="Bact_HTH_transcr_reg"/>
</dbReference>
<dbReference type="AlphaFoldDB" id="A0A2S8IGG4"/>
<dbReference type="SMART" id="SM00345">
    <property type="entry name" value="HTH_GNTR"/>
    <property type="match status" value="1"/>
</dbReference>
<dbReference type="InterPro" id="IPR036390">
    <property type="entry name" value="WH_DNA-bd_sf"/>
</dbReference>
<dbReference type="InterPro" id="IPR028978">
    <property type="entry name" value="Chorismate_lyase_/UTRA_dom_sf"/>
</dbReference>
<evidence type="ECO:0000256" key="3">
    <source>
        <dbReference type="ARBA" id="ARBA00023163"/>
    </source>
</evidence>
<gene>
    <name evidence="5" type="ORF">C5613_42015</name>
</gene>
<keyword evidence="3" id="KW-0804">Transcription</keyword>